<gene>
    <name evidence="1" type="ORF">C7B45_05260</name>
</gene>
<sequence length="410" mass="45015">MVTVAKPSPRAPLRPSDSRIGWAHLTSRASMATINSVNAMMSRPTIFRNFDGCLRSDHANWGLWGPIALTVSETIGIVPFAYHLHTCVNLDTLGFLMTIAGFILFPAEGQVTIVALIHGAEDTTALTHAVDILTDGFLDQEESWDRSFRHNAAIGVPETDPASRDRILSMSWRPVLMGAEVPAPVWGRMVFRASAPGRDVNRLDRGSNRMFARRLLGSILMPLPVQKSSAFSRTVSPVPVIARWTHRLHHTEPFAARMSYNLVKVALIATTGRQRRLGRRPRQPDPTRTEFQFAPHRISYPVMDALGLVCTTAAALTPISAIAAVRRCTRFIDDAAAAHRGAAAWNTEPSPKAWSSHPSVRLSAQMTKRGVKGESAELKNQSWDFSPSGNQYSNNAFLPRVVSAPKNSTG</sequence>
<reference evidence="1 2" key="1">
    <citation type="journal article" date="2014" name="BMC Genomics">
        <title>Comparison of environmental and isolate Sulfobacillus genomes reveals diverse carbon, sulfur, nitrogen, and hydrogen metabolisms.</title>
        <authorList>
            <person name="Justice N.B."/>
            <person name="Norman A."/>
            <person name="Brown C.T."/>
            <person name="Singh A."/>
            <person name="Thomas B.C."/>
            <person name="Banfield J.F."/>
        </authorList>
    </citation>
    <scope>NUCLEOTIDE SEQUENCE [LARGE SCALE GENOMIC DNA]</scope>
    <source>
        <strain evidence="1">AMDSBA3</strain>
    </source>
</reference>
<organism evidence="1 2">
    <name type="scientific">Sulfobacillus acidophilus</name>
    <dbReference type="NCBI Taxonomy" id="53633"/>
    <lineage>
        <taxon>Bacteria</taxon>
        <taxon>Bacillati</taxon>
        <taxon>Bacillota</taxon>
        <taxon>Clostridia</taxon>
        <taxon>Eubacteriales</taxon>
        <taxon>Clostridiales Family XVII. Incertae Sedis</taxon>
        <taxon>Sulfobacillus</taxon>
    </lineage>
</organism>
<name>A0A2T2WKY8_9FIRM</name>
<evidence type="ECO:0000313" key="2">
    <source>
        <dbReference type="Proteomes" id="UP000241848"/>
    </source>
</evidence>
<accession>A0A2T2WKY8</accession>
<evidence type="ECO:0000313" key="1">
    <source>
        <dbReference type="EMBL" id="PSR22876.1"/>
    </source>
</evidence>
<protein>
    <submittedName>
        <fullName evidence="1">Uncharacterized protein</fullName>
    </submittedName>
</protein>
<comment type="caution">
    <text evidence="1">The sequence shown here is derived from an EMBL/GenBank/DDBJ whole genome shotgun (WGS) entry which is preliminary data.</text>
</comment>
<dbReference type="Proteomes" id="UP000241848">
    <property type="component" value="Unassembled WGS sequence"/>
</dbReference>
<dbReference type="AlphaFoldDB" id="A0A2T2WKY8"/>
<proteinExistence type="predicted"/>
<dbReference type="EMBL" id="PXYV01000011">
    <property type="protein sequence ID" value="PSR22876.1"/>
    <property type="molecule type" value="Genomic_DNA"/>
</dbReference>